<feature type="transmembrane region" description="Helical" evidence="1">
    <location>
        <begin position="27"/>
        <end position="49"/>
    </location>
</feature>
<feature type="transmembrane region" description="Helical" evidence="1">
    <location>
        <begin position="125"/>
        <end position="145"/>
    </location>
</feature>
<keyword evidence="1" id="KW-1133">Transmembrane helix</keyword>
<dbReference type="AlphaFoldDB" id="A0A9D1PJJ3"/>
<keyword evidence="1" id="KW-0472">Membrane</keyword>
<accession>A0A9D1PJJ3</accession>
<keyword evidence="1" id="KW-0812">Transmembrane</keyword>
<dbReference type="EMBL" id="DXHX01000011">
    <property type="protein sequence ID" value="HIV73576.1"/>
    <property type="molecule type" value="Genomic_DNA"/>
</dbReference>
<name>A0A9D1PJJ3_9BACI</name>
<organism evidence="2 3">
    <name type="scientific">Candidatus Pseudogracilibacillus intestinigallinarum</name>
    <dbReference type="NCBI Taxonomy" id="2838742"/>
    <lineage>
        <taxon>Bacteria</taxon>
        <taxon>Bacillati</taxon>
        <taxon>Bacillota</taxon>
        <taxon>Bacilli</taxon>
        <taxon>Bacillales</taxon>
        <taxon>Bacillaceae</taxon>
        <taxon>Pseudogracilibacillus</taxon>
    </lineage>
</organism>
<comment type="caution">
    <text evidence="2">The sequence shown here is derived from an EMBL/GenBank/DDBJ whole genome shotgun (WGS) entry which is preliminary data.</text>
</comment>
<sequence length="208" mass="25083">MIVIQDISTLKEENNAEFRLDQKMLELFLLFMAVFITPFLILFVVLALIRYFKFKPPLFSSHDQTFIPYDYYKRNGKRSIILTIIFGSYGMLYAHIGFGFLFFFINSFMYFIVFINTIFESNASPVIVLIPITRVMNIISIILFVKIRLKMVEKQFHTYIENDLYRKLNLAHFEEEKRLSESERQRIQQERYEKVKARLYEQWTKKES</sequence>
<feature type="transmembrane region" description="Helical" evidence="1">
    <location>
        <begin position="80"/>
        <end position="105"/>
    </location>
</feature>
<protein>
    <submittedName>
        <fullName evidence="2">Uncharacterized protein</fullName>
    </submittedName>
</protein>
<reference evidence="2" key="1">
    <citation type="journal article" date="2021" name="PeerJ">
        <title>Extensive microbial diversity within the chicken gut microbiome revealed by metagenomics and culture.</title>
        <authorList>
            <person name="Gilroy R."/>
            <person name="Ravi A."/>
            <person name="Getino M."/>
            <person name="Pursley I."/>
            <person name="Horton D.L."/>
            <person name="Alikhan N.F."/>
            <person name="Baker D."/>
            <person name="Gharbi K."/>
            <person name="Hall N."/>
            <person name="Watson M."/>
            <person name="Adriaenssens E.M."/>
            <person name="Foster-Nyarko E."/>
            <person name="Jarju S."/>
            <person name="Secka A."/>
            <person name="Antonio M."/>
            <person name="Oren A."/>
            <person name="Chaudhuri R.R."/>
            <person name="La Ragione R."/>
            <person name="Hildebrand F."/>
            <person name="Pallen M.J."/>
        </authorList>
    </citation>
    <scope>NUCLEOTIDE SEQUENCE</scope>
    <source>
        <strain evidence="2">CHK169-2315</strain>
    </source>
</reference>
<evidence type="ECO:0000256" key="1">
    <source>
        <dbReference type="SAM" id="Phobius"/>
    </source>
</evidence>
<evidence type="ECO:0000313" key="2">
    <source>
        <dbReference type="EMBL" id="HIV73576.1"/>
    </source>
</evidence>
<reference evidence="2" key="2">
    <citation type="submission" date="2021-04" db="EMBL/GenBank/DDBJ databases">
        <authorList>
            <person name="Gilroy R."/>
        </authorList>
    </citation>
    <scope>NUCLEOTIDE SEQUENCE</scope>
    <source>
        <strain evidence="2">CHK169-2315</strain>
    </source>
</reference>
<dbReference type="Proteomes" id="UP000823937">
    <property type="component" value="Unassembled WGS sequence"/>
</dbReference>
<gene>
    <name evidence="2" type="ORF">H9895_00665</name>
</gene>
<evidence type="ECO:0000313" key="3">
    <source>
        <dbReference type="Proteomes" id="UP000823937"/>
    </source>
</evidence>
<proteinExistence type="predicted"/>